<keyword evidence="5" id="KW-1185">Reference proteome</keyword>
<dbReference type="InterPro" id="IPR025961">
    <property type="entry name" value="Metal_resist"/>
</dbReference>
<keyword evidence="3" id="KW-0732">Signal</keyword>
<evidence type="ECO:0000256" key="2">
    <source>
        <dbReference type="SAM" id="MobiDB-lite"/>
    </source>
</evidence>
<dbReference type="EMBL" id="AP021875">
    <property type="protein sequence ID" value="BBO77350.1"/>
    <property type="molecule type" value="Genomic_DNA"/>
</dbReference>
<evidence type="ECO:0000256" key="1">
    <source>
        <dbReference type="SAM" id="Coils"/>
    </source>
</evidence>
<dbReference type="AlphaFoldDB" id="A0A5K7Z9A7"/>
<evidence type="ECO:0008006" key="6">
    <source>
        <dbReference type="Google" id="ProtNLM"/>
    </source>
</evidence>
<dbReference type="Proteomes" id="UP000427769">
    <property type="component" value="Chromosome"/>
</dbReference>
<sequence length="180" mass="19650">MRTIKSKAVIAGLAAVAVITMGSTAIAGKGYRQDGQRGGEYGQQYRDGGCRYADRNPNLTPEQREQLDAERKAFFEGTQKARQDLRAKRLALRSEIAKSELDINAAKGLQKEISKMQADLDLKRLDHIVNVRKIDPDAGRGFFGKGWGNGHRGSGHHFGKGRGMGMGDGPADCPHNQTDN</sequence>
<reference evidence="4 5" key="1">
    <citation type="submission" date="2019-11" db="EMBL/GenBank/DDBJ databases">
        <title>Comparative genomics of hydrocarbon-degrading Desulfosarcina strains.</title>
        <authorList>
            <person name="Watanabe M."/>
            <person name="Kojima H."/>
            <person name="Fukui M."/>
        </authorList>
    </citation>
    <scope>NUCLEOTIDE SEQUENCE [LARGE SCALE GENOMIC DNA]</scope>
    <source>
        <strain evidence="4 5">PP31</strain>
    </source>
</reference>
<gene>
    <name evidence="4" type="ORF">DSCW_47670</name>
</gene>
<evidence type="ECO:0000313" key="4">
    <source>
        <dbReference type="EMBL" id="BBO77350.1"/>
    </source>
</evidence>
<evidence type="ECO:0000313" key="5">
    <source>
        <dbReference type="Proteomes" id="UP000427769"/>
    </source>
</evidence>
<protein>
    <recommendedName>
        <fullName evidence="6">Zinc resistance-associated protein</fullName>
    </recommendedName>
</protein>
<proteinExistence type="predicted"/>
<organism evidence="4 5">
    <name type="scientific">Desulfosarcina widdelii</name>
    <dbReference type="NCBI Taxonomy" id="947919"/>
    <lineage>
        <taxon>Bacteria</taxon>
        <taxon>Pseudomonadati</taxon>
        <taxon>Thermodesulfobacteriota</taxon>
        <taxon>Desulfobacteria</taxon>
        <taxon>Desulfobacterales</taxon>
        <taxon>Desulfosarcinaceae</taxon>
        <taxon>Desulfosarcina</taxon>
    </lineage>
</organism>
<name>A0A5K7Z9A7_9BACT</name>
<feature type="chain" id="PRO_5024291281" description="Zinc resistance-associated protein" evidence="3">
    <location>
        <begin position="28"/>
        <end position="180"/>
    </location>
</feature>
<feature type="coiled-coil region" evidence="1">
    <location>
        <begin position="82"/>
        <end position="126"/>
    </location>
</feature>
<dbReference type="OrthoDB" id="5422980at2"/>
<dbReference type="KEGG" id="dwd:DSCW_47670"/>
<dbReference type="Gene3D" id="1.20.120.1490">
    <property type="match status" value="1"/>
</dbReference>
<evidence type="ECO:0000256" key="3">
    <source>
        <dbReference type="SAM" id="SignalP"/>
    </source>
</evidence>
<accession>A0A5K7Z9A7</accession>
<dbReference type="RefSeq" id="WP_155306107.1">
    <property type="nucleotide sequence ID" value="NZ_AP021875.1"/>
</dbReference>
<feature type="region of interest" description="Disordered" evidence="2">
    <location>
        <begin position="161"/>
        <end position="180"/>
    </location>
</feature>
<feature type="signal peptide" evidence="3">
    <location>
        <begin position="1"/>
        <end position="27"/>
    </location>
</feature>
<dbReference type="Pfam" id="PF13801">
    <property type="entry name" value="Metal_resist"/>
    <property type="match status" value="1"/>
</dbReference>
<keyword evidence="1" id="KW-0175">Coiled coil</keyword>